<proteinExistence type="predicted"/>
<dbReference type="Proteomes" id="UP000886520">
    <property type="component" value="Chromosome 19"/>
</dbReference>
<keyword evidence="4" id="KW-1185">Reference proteome</keyword>
<name>A0A9D4UCW8_ADICA</name>
<feature type="non-terminal residue" evidence="3">
    <location>
        <position position="231"/>
    </location>
</feature>
<accession>A0A9D4UCW8</accession>
<evidence type="ECO:0000313" key="4">
    <source>
        <dbReference type="Proteomes" id="UP000886520"/>
    </source>
</evidence>
<protein>
    <recommendedName>
        <fullName evidence="2">C17orf113 probable zinc finger domain-containing protein</fullName>
    </recommendedName>
</protein>
<reference evidence="3" key="1">
    <citation type="submission" date="2021-01" db="EMBL/GenBank/DDBJ databases">
        <title>Adiantum capillus-veneris genome.</title>
        <authorList>
            <person name="Fang Y."/>
            <person name="Liao Q."/>
        </authorList>
    </citation>
    <scope>NUCLEOTIDE SEQUENCE</scope>
    <source>
        <strain evidence="3">H3</strain>
        <tissue evidence="3">Leaf</tissue>
    </source>
</reference>
<organism evidence="3 4">
    <name type="scientific">Adiantum capillus-veneris</name>
    <name type="common">Maidenhair fern</name>
    <dbReference type="NCBI Taxonomy" id="13818"/>
    <lineage>
        <taxon>Eukaryota</taxon>
        <taxon>Viridiplantae</taxon>
        <taxon>Streptophyta</taxon>
        <taxon>Embryophyta</taxon>
        <taxon>Tracheophyta</taxon>
        <taxon>Polypodiopsida</taxon>
        <taxon>Polypodiidae</taxon>
        <taxon>Polypodiales</taxon>
        <taxon>Pteridineae</taxon>
        <taxon>Pteridaceae</taxon>
        <taxon>Vittarioideae</taxon>
        <taxon>Adiantum</taxon>
    </lineage>
</organism>
<dbReference type="OrthoDB" id="1980811at2759"/>
<sequence length="231" mass="25945">MESSKRVGSSSLSSAKKKRKSQPKLDAFLIKRTSSVQGGNTLTNVENAMSNVSNVNPCVDNMSGSAKQGLGSKANGVDVAMSEVVKITKRRWRQQWNLLHPWAYLCKNMLNEEIIKCTFCEECKKLNVYICEGSSAFMISALHDHSLTNDHTDSVRLLNAKKRMEDTGRGPLDDGMDSMVHLEQMPIVTCMKLVYFCACEDIPLDKYLSHCKFLREMHMPNMPASEEYGSH</sequence>
<dbReference type="EMBL" id="JABFUD020000019">
    <property type="protein sequence ID" value="KAI5065447.1"/>
    <property type="molecule type" value="Genomic_DNA"/>
</dbReference>
<evidence type="ECO:0000313" key="3">
    <source>
        <dbReference type="EMBL" id="KAI5065447.1"/>
    </source>
</evidence>
<evidence type="ECO:0000256" key="1">
    <source>
        <dbReference type="SAM" id="MobiDB-lite"/>
    </source>
</evidence>
<dbReference type="Pfam" id="PF25431">
    <property type="entry name" value="zf-C17orf113"/>
    <property type="match status" value="1"/>
</dbReference>
<feature type="domain" description="C17orf113 probable zinc finger" evidence="2">
    <location>
        <begin position="100"/>
        <end position="161"/>
    </location>
</feature>
<dbReference type="InterPro" id="IPR057456">
    <property type="entry name" value="Znf_C17orf113"/>
</dbReference>
<evidence type="ECO:0000259" key="2">
    <source>
        <dbReference type="Pfam" id="PF25431"/>
    </source>
</evidence>
<feature type="region of interest" description="Disordered" evidence="1">
    <location>
        <begin position="1"/>
        <end position="24"/>
    </location>
</feature>
<gene>
    <name evidence="3" type="ORF">GOP47_0020142</name>
</gene>
<dbReference type="AlphaFoldDB" id="A0A9D4UCW8"/>
<comment type="caution">
    <text evidence="3">The sequence shown here is derived from an EMBL/GenBank/DDBJ whole genome shotgun (WGS) entry which is preliminary data.</text>
</comment>